<name>G5E1X1_9PIPI</name>
<keyword evidence="2" id="KW-0949">S-adenosyl-L-methionine</keyword>
<accession>G5E1X1</accession>
<dbReference type="InterPro" id="IPR013848">
    <property type="entry name" value="Methylthiotransferase_N"/>
</dbReference>
<dbReference type="Gene3D" id="3.40.50.12160">
    <property type="entry name" value="Methylthiotransferase, N-terminal domain"/>
    <property type="match status" value="1"/>
</dbReference>
<dbReference type="GO" id="GO:0046872">
    <property type="term" value="F:metal ion binding"/>
    <property type="evidence" value="ECO:0007669"/>
    <property type="project" value="UniProtKB-KW"/>
</dbReference>
<evidence type="ECO:0000259" key="7">
    <source>
        <dbReference type="PROSITE" id="PS51449"/>
    </source>
</evidence>
<keyword evidence="1" id="KW-0004">4Fe-4S</keyword>
<feature type="non-terminal residue" evidence="8">
    <location>
        <position position="132"/>
    </location>
</feature>
<dbReference type="PROSITE" id="PS51449">
    <property type="entry name" value="MTTASE_N"/>
    <property type="match status" value="1"/>
</dbReference>
<keyword evidence="3" id="KW-0479">Metal-binding</keyword>
<feature type="domain" description="TRAM" evidence="6">
    <location>
        <begin position="52"/>
        <end position="125"/>
    </location>
</feature>
<evidence type="ECO:0000313" key="8">
    <source>
        <dbReference type="EMBL" id="AEQ18257.1"/>
    </source>
</evidence>
<dbReference type="EMBL" id="JP287385">
    <property type="protein sequence ID" value="AEQ18257.1"/>
    <property type="molecule type" value="mRNA"/>
</dbReference>
<dbReference type="InterPro" id="IPR038135">
    <property type="entry name" value="Methylthiotransferase_N_sf"/>
</dbReference>
<keyword evidence="4" id="KW-0408">Iron</keyword>
<dbReference type="FunFam" id="3.40.50.12160:FF:000003">
    <property type="entry name" value="CDK5 regulatory subunit-associated protein 1"/>
    <property type="match status" value="1"/>
</dbReference>
<evidence type="ECO:0000256" key="1">
    <source>
        <dbReference type="ARBA" id="ARBA00022485"/>
    </source>
</evidence>
<dbReference type="GO" id="GO:0051539">
    <property type="term" value="F:4 iron, 4 sulfur cluster binding"/>
    <property type="evidence" value="ECO:0007669"/>
    <property type="project" value="UniProtKB-KW"/>
</dbReference>
<dbReference type="PROSITE" id="PS50926">
    <property type="entry name" value="TRAM"/>
    <property type="match status" value="1"/>
</dbReference>
<keyword evidence="5" id="KW-0411">Iron-sulfur</keyword>
<sequence length="132" mass="14382">TCTEAEADVILLVTCSVREKAEQTIWNRLRQLASLKKKRTGTMKIGILGCMAERLKEEILVLVEGPSKRSPAELCGRNDGNTRVIFSEALKGDCSSQEITVQPGDYVLVKITSSSSQSLKGILLGLTTLQKS</sequence>
<protein>
    <submittedName>
        <fullName evidence="8">Putative cdk5 regulatory subunit associated protein 1</fullName>
    </submittedName>
</protein>
<evidence type="ECO:0000259" key="6">
    <source>
        <dbReference type="PROSITE" id="PS50926"/>
    </source>
</evidence>
<evidence type="ECO:0000256" key="5">
    <source>
        <dbReference type="ARBA" id="ARBA00023014"/>
    </source>
</evidence>
<evidence type="ECO:0000256" key="4">
    <source>
        <dbReference type="ARBA" id="ARBA00023004"/>
    </source>
</evidence>
<dbReference type="GO" id="GO:0035597">
    <property type="term" value="F:tRNA-2-methylthio-N(6)-dimethylallyladenosine(37) synthase activity"/>
    <property type="evidence" value="ECO:0007669"/>
    <property type="project" value="TreeGrafter"/>
</dbReference>
<reference evidence="8" key="1">
    <citation type="submission" date="2011-09" db="EMBL/GenBank/DDBJ databases">
        <title>The odds of duplicate gene persistence after polyploidization.</title>
        <authorList>
            <person name="Chain F.J.J."/>
            <person name="Evans B.J."/>
            <person name="Dushoff J."/>
        </authorList>
    </citation>
    <scope>NUCLEOTIDE SEQUENCE</scope>
    <source>
        <tissue evidence="8">Liver</tissue>
    </source>
</reference>
<feature type="domain" description="MTTase N-terminal" evidence="7">
    <location>
        <begin position="1"/>
        <end position="80"/>
    </location>
</feature>
<dbReference type="InterPro" id="IPR002792">
    <property type="entry name" value="TRAM_dom"/>
</dbReference>
<evidence type="ECO:0000256" key="3">
    <source>
        <dbReference type="ARBA" id="ARBA00022723"/>
    </source>
</evidence>
<dbReference type="PANTHER" id="PTHR43020">
    <property type="entry name" value="CDK5 REGULATORY SUBUNIT-ASSOCIATED PROTEIN 1"/>
    <property type="match status" value="1"/>
</dbReference>
<dbReference type="GO" id="GO:0005829">
    <property type="term" value="C:cytosol"/>
    <property type="evidence" value="ECO:0007669"/>
    <property type="project" value="TreeGrafter"/>
</dbReference>
<evidence type="ECO:0000256" key="2">
    <source>
        <dbReference type="ARBA" id="ARBA00022691"/>
    </source>
</evidence>
<feature type="non-terminal residue" evidence="8">
    <location>
        <position position="1"/>
    </location>
</feature>
<dbReference type="AlphaFoldDB" id="G5E1X1"/>
<proteinExistence type="evidence at transcript level"/>
<dbReference type="PANTHER" id="PTHR43020:SF2">
    <property type="entry name" value="MITOCHONDRIAL TRNA METHYLTHIOTRANSFERASE CDK5RAP1"/>
    <property type="match status" value="1"/>
</dbReference>
<organism evidence="8">
    <name type="scientific">Hymenochirus curtipes</name>
    <name type="common">western dwarf clawed frog</name>
    <dbReference type="NCBI Taxonomy" id="8362"/>
    <lineage>
        <taxon>Eukaryota</taxon>
        <taxon>Metazoa</taxon>
        <taxon>Chordata</taxon>
        <taxon>Craniata</taxon>
        <taxon>Vertebrata</taxon>
        <taxon>Euteleostomi</taxon>
        <taxon>Amphibia</taxon>
        <taxon>Batrachia</taxon>
        <taxon>Anura</taxon>
        <taxon>Pipoidea</taxon>
        <taxon>Pipidae</taxon>
        <taxon>Pipinae</taxon>
        <taxon>Hymenochirus</taxon>
    </lineage>
</organism>
<dbReference type="GO" id="GO:0005739">
    <property type="term" value="C:mitochondrion"/>
    <property type="evidence" value="ECO:0007669"/>
    <property type="project" value="TreeGrafter"/>
</dbReference>
<dbReference type="Pfam" id="PF00919">
    <property type="entry name" value="UPF0004"/>
    <property type="match status" value="1"/>
</dbReference>